<feature type="region of interest" description="Disordered" evidence="1">
    <location>
        <begin position="21"/>
        <end position="49"/>
    </location>
</feature>
<protein>
    <submittedName>
        <fullName evidence="2">Uncharacterized protein</fullName>
    </submittedName>
</protein>
<dbReference type="EMBL" id="JELW01000263">
    <property type="protein sequence ID" value="EXU94530.1"/>
    <property type="molecule type" value="Genomic_DNA"/>
</dbReference>
<evidence type="ECO:0000256" key="1">
    <source>
        <dbReference type="SAM" id="MobiDB-lite"/>
    </source>
</evidence>
<accession>A0A014QPG8</accession>
<dbReference type="HOGENOM" id="CLU_1928116_0_0_1"/>
<comment type="caution">
    <text evidence="2">The sequence shown here is derived from an EMBL/GenBank/DDBJ whole genome shotgun (WGS) entry which is preliminary data.</text>
</comment>
<sequence>MTAQRGTNECHVEKTCPLQLLKGRRTNSDAGTAAHSAQPRPPRPTQTDGLLQSVGLMKIAGLSDCGLADHPQTVCQTVCQLATLVMSDKAASVKELSQQNSNVHLVKGNVTDPESMLTAATEVTKITGGVG</sequence>
<proteinExistence type="predicted"/>
<reference evidence="2 3" key="1">
    <citation type="submission" date="2014-02" db="EMBL/GenBank/DDBJ databases">
        <title>The genome sequence of the entomopathogenic fungus Metarhizium robertsii ARSEF 2575.</title>
        <authorList>
            <person name="Giuliano Garisto Donzelli B."/>
            <person name="Roe B.A."/>
            <person name="Macmil S.L."/>
            <person name="Krasnoff S.B."/>
            <person name="Gibson D.M."/>
        </authorList>
    </citation>
    <scope>NUCLEOTIDE SEQUENCE [LARGE SCALE GENOMIC DNA]</scope>
    <source>
        <strain evidence="2 3">ARSEF 2575</strain>
    </source>
</reference>
<dbReference type="AlphaFoldDB" id="A0A014QPG8"/>
<evidence type="ECO:0000313" key="2">
    <source>
        <dbReference type="EMBL" id="EXU94530.1"/>
    </source>
</evidence>
<evidence type="ECO:0000313" key="3">
    <source>
        <dbReference type="Proteomes" id="UP000030151"/>
    </source>
</evidence>
<name>A0A014QPG8_9HYPO</name>
<gene>
    <name evidence="2" type="ORF">X797_012399</name>
</gene>
<organism evidence="2 3">
    <name type="scientific">Metarhizium robertsii</name>
    <dbReference type="NCBI Taxonomy" id="568076"/>
    <lineage>
        <taxon>Eukaryota</taxon>
        <taxon>Fungi</taxon>
        <taxon>Dikarya</taxon>
        <taxon>Ascomycota</taxon>
        <taxon>Pezizomycotina</taxon>
        <taxon>Sordariomycetes</taxon>
        <taxon>Hypocreomycetidae</taxon>
        <taxon>Hypocreales</taxon>
        <taxon>Clavicipitaceae</taxon>
        <taxon>Metarhizium</taxon>
    </lineage>
</organism>
<dbReference type="Proteomes" id="UP000030151">
    <property type="component" value="Unassembled WGS sequence"/>
</dbReference>